<gene>
    <name evidence="3" type="ORF">APLA_LOCUS3560</name>
</gene>
<feature type="domain" description="MGA conserved" evidence="2">
    <location>
        <begin position="413"/>
        <end position="458"/>
    </location>
</feature>
<comment type="caution">
    <text evidence="3">The sequence shown here is derived from an EMBL/GenBank/DDBJ whole genome shotgun (WGS) entry which is preliminary data.</text>
</comment>
<evidence type="ECO:0000313" key="4">
    <source>
        <dbReference type="Proteomes" id="UP000494106"/>
    </source>
</evidence>
<keyword evidence="4" id="KW-1185">Reference proteome</keyword>
<dbReference type="OrthoDB" id="6119313at2759"/>
<dbReference type="Proteomes" id="UP000494106">
    <property type="component" value="Unassembled WGS sequence"/>
</dbReference>
<dbReference type="EMBL" id="CADEBC010000346">
    <property type="protein sequence ID" value="CAB3228330.1"/>
    <property type="molecule type" value="Genomic_DNA"/>
</dbReference>
<feature type="region of interest" description="Disordered" evidence="1">
    <location>
        <begin position="950"/>
        <end position="975"/>
    </location>
</feature>
<dbReference type="Pfam" id="PF16059">
    <property type="entry name" value="MGA_dom"/>
    <property type="match status" value="1"/>
</dbReference>
<sequence length="1537" mass="175688">MEEKNKVFYSAIIRTGQRHKNNLYDLLKIIPAAPLECNNVKTYTCDFKPKTDKIYVPKRRPKAKVKTVRDIRTSFENETYTFLTRDLEIQQNYLLKKIRVGSSKNQNTQNIAKKILKSDSPISRSTWQMLVNLNPDQEKHPQQFVLWNGNFLQVNGSKGGNNRLICNYDLANMKIPLQVKNKIIKNKKNTNKSSGLLRNSLAIKFKPGPLGRKKFLDDSHQKYQGDVELVDLPKVGLVVKPTYGTPLEATISNFVSIVCKDDGIISEKWAEFAISVLGKIEKSDARLVNGDCVTFDLKYKYDQHRILMRKDLDNKYFTPSVTETSTVNEGIGKAQPYILSEIEDMMDKIINAVEIHINQYSMFSEDDDSRQTVLKVSDPVEMVTVSKDKTKRKYSELDRLDVTVIRIPENLEKDSTQSCGNMHCTLGCICDSIKNTCYIKQHCGREECMFNCKCDFSKYSNINLDMNGSDSTELIPGIKNIEDKINTRLAKEEQKFHQTVIVSGENNILLKSEKRSWKSSKKYGTFYKHMCLKNVNPGNRILSISALRLNCENVEPWCMVHNLYKCFCKGKITTSNTSSIFQTITQEPIYKDSDVECPPKIQTPLPRSRRHNAVNLDDPGKDFVSGKTSDVSSINLERKQKTRNISDILSNHQRLSSTSEMFDSFSNENKQDVYISDSSNPDESCSRVIGYEGRKYSNEHYQEINNKIKNMEKNDKMLQKKIMKFLNPEVLKVHALLEEKQQDQDTVKEKTSVKDLETDLYKDNTLTEGIQKDNISSEEISKDQNQNKYLLDVNGVIGGGEDKTKNKLRCTEKKLVGWLETNYKLYKKRVDEGLITTSLEPPRVGKIALHPWDFILSRYRERKNLFLISKQKPYRIFMGVHTRNPFFESCININEIRFADLHKYPQTVKNLLTNATHLKDLFCILRGLAHCWELAGSVAKVSKSDDNTDDINDVISDTNSNSPSHLGDSPNKQQLSIREYEDETVPSSILKDDDGSNSDCPTEAESSKWFIMTVENDFSEIRFYKKGFFVKYESIVKAINVARLSKKTVRLSSHKCVDKIPQFGIYAIPNIRECCVFIGPYEMGDALGVETIKSISEVGSTTRVKKTRGFWMNIKTVDNLKVIENPLSFMPSSDLNENKAVPIESHYSDDKKLNENEPQEILHLKEFDETQQKTLLKLDSKKIIKPIKICKTNGFYHLATGNLLKKVNLQSPRKVIIKPPLNISTATITNKSLLLDKSTFNVENSTLRVSKVLDVEESPQIKISAVYSQRDAENVKNNRNEKGMFILKPEEINRRLFENQINTETTLSQEMATDTSGEISSPKSTEYQLFQDQNFKISATLTPYTINEDICIISDDEDDSNNEHEGSDRWKQIRIMCTDVPDIGFIWGRQKCESHLLSFQVPGAEYSEFYAEDCAFKNLNSELYKIIGLSKSFDFHWQVIDSSDDIDTKVTQVNFKRLKEILTNQCSETQSFTLTSNNLRTYSKNTGSRSCASLVVGSELMTKSSETGVEQSKEKVVLAEEDGLLPDTDHLILKNSN</sequence>
<dbReference type="InterPro" id="IPR032060">
    <property type="entry name" value="MGA_dom"/>
</dbReference>
<evidence type="ECO:0000259" key="2">
    <source>
        <dbReference type="Pfam" id="PF16059"/>
    </source>
</evidence>
<proteinExistence type="predicted"/>
<organism evidence="3 4">
    <name type="scientific">Arctia plantaginis</name>
    <name type="common">Wood tiger moth</name>
    <name type="synonym">Phalaena plantaginis</name>
    <dbReference type="NCBI Taxonomy" id="874455"/>
    <lineage>
        <taxon>Eukaryota</taxon>
        <taxon>Metazoa</taxon>
        <taxon>Ecdysozoa</taxon>
        <taxon>Arthropoda</taxon>
        <taxon>Hexapoda</taxon>
        <taxon>Insecta</taxon>
        <taxon>Pterygota</taxon>
        <taxon>Neoptera</taxon>
        <taxon>Endopterygota</taxon>
        <taxon>Lepidoptera</taxon>
        <taxon>Glossata</taxon>
        <taxon>Ditrysia</taxon>
        <taxon>Noctuoidea</taxon>
        <taxon>Erebidae</taxon>
        <taxon>Arctiinae</taxon>
        <taxon>Arctia</taxon>
    </lineage>
</organism>
<reference evidence="3 4" key="1">
    <citation type="submission" date="2020-04" db="EMBL/GenBank/DDBJ databases">
        <authorList>
            <person name="Wallbank WR R."/>
            <person name="Pardo Diaz C."/>
            <person name="Kozak K."/>
            <person name="Martin S."/>
            <person name="Jiggins C."/>
            <person name="Moest M."/>
            <person name="Warren A I."/>
            <person name="Byers J.R.P. K."/>
            <person name="Montejo-Kovacevich G."/>
            <person name="Yen C E."/>
        </authorList>
    </citation>
    <scope>NUCLEOTIDE SEQUENCE [LARGE SCALE GENOMIC DNA]</scope>
</reference>
<evidence type="ECO:0000256" key="1">
    <source>
        <dbReference type="SAM" id="MobiDB-lite"/>
    </source>
</evidence>
<evidence type="ECO:0000313" key="3">
    <source>
        <dbReference type="EMBL" id="CAB3228330.1"/>
    </source>
</evidence>
<feature type="region of interest" description="Disordered" evidence="1">
    <location>
        <begin position="602"/>
        <end position="629"/>
    </location>
</feature>
<protein>
    <recommendedName>
        <fullName evidence="2">MGA conserved domain-containing protein</fullName>
    </recommendedName>
</protein>
<name>A0A8S0Z8L1_ARCPL</name>
<accession>A0A8S0Z8L1</accession>
<feature type="compositionally biased region" description="Polar residues" evidence="1">
    <location>
        <begin position="955"/>
        <end position="975"/>
    </location>
</feature>